<dbReference type="RefSeq" id="WP_121172847.1">
    <property type="nucleotide sequence ID" value="NZ_RBIN01000005.1"/>
</dbReference>
<name>A0A420WW81_9GAMM</name>
<dbReference type="PANTHER" id="PTHR38460:SF1">
    <property type="entry name" value="TAUTOMERASE YOLI-RELATED"/>
    <property type="match status" value="1"/>
</dbReference>
<evidence type="ECO:0000313" key="1">
    <source>
        <dbReference type="EMBL" id="RKR03371.1"/>
    </source>
</evidence>
<organism evidence="1 2">
    <name type="scientific">Kushneria sinocarnis</name>
    <dbReference type="NCBI Taxonomy" id="595502"/>
    <lineage>
        <taxon>Bacteria</taxon>
        <taxon>Pseudomonadati</taxon>
        <taxon>Pseudomonadota</taxon>
        <taxon>Gammaproteobacteria</taxon>
        <taxon>Oceanospirillales</taxon>
        <taxon>Halomonadaceae</taxon>
        <taxon>Kushneria</taxon>
    </lineage>
</organism>
<gene>
    <name evidence="1" type="ORF">C7446_1895</name>
</gene>
<dbReference type="OrthoDB" id="9804765at2"/>
<dbReference type="EMBL" id="RBIN01000005">
    <property type="protein sequence ID" value="RKR03371.1"/>
    <property type="molecule type" value="Genomic_DNA"/>
</dbReference>
<dbReference type="Proteomes" id="UP000281975">
    <property type="component" value="Unassembled WGS sequence"/>
</dbReference>
<protein>
    <submittedName>
        <fullName evidence="1">Tautomerase-like protein</fullName>
    </submittedName>
</protein>
<proteinExistence type="predicted"/>
<accession>A0A420WW81</accession>
<evidence type="ECO:0000313" key="2">
    <source>
        <dbReference type="Proteomes" id="UP000281975"/>
    </source>
</evidence>
<dbReference type="InterPro" id="IPR014347">
    <property type="entry name" value="Tautomerase/MIF_sf"/>
</dbReference>
<dbReference type="Gene3D" id="3.30.429.10">
    <property type="entry name" value="Macrophage Migration Inhibitory Factor"/>
    <property type="match status" value="1"/>
</dbReference>
<dbReference type="AlphaFoldDB" id="A0A420WW81"/>
<sequence length="122" mass="13619">MPFVNIAILAGKSTQYAKAVANGVNEAAIGALDFPEDDRYQLITEYAEHALQLQTRTGDRVMLSLVMRAGKTDAQKKAFYRQVVDKLSVDPGIEPHNMMITIVENRDIDWSFADGQASFIER</sequence>
<dbReference type="PANTHER" id="PTHR38460">
    <property type="entry name" value="TAUTOMERASE YOLI-RELATED"/>
    <property type="match status" value="1"/>
</dbReference>
<dbReference type="InterPro" id="IPR037479">
    <property type="entry name" value="Tauto_MSAD"/>
</dbReference>
<dbReference type="Pfam" id="PF14552">
    <property type="entry name" value="Tautomerase_2"/>
    <property type="match status" value="1"/>
</dbReference>
<comment type="caution">
    <text evidence="1">The sequence shown here is derived from an EMBL/GenBank/DDBJ whole genome shotgun (WGS) entry which is preliminary data.</text>
</comment>
<dbReference type="SUPFAM" id="SSF55331">
    <property type="entry name" value="Tautomerase/MIF"/>
    <property type="match status" value="1"/>
</dbReference>
<reference evidence="1 2" key="1">
    <citation type="submission" date="2018-10" db="EMBL/GenBank/DDBJ databases">
        <title>Genomic Encyclopedia of Type Strains, Phase IV (KMG-IV): sequencing the most valuable type-strain genomes for metagenomic binning, comparative biology and taxonomic classification.</title>
        <authorList>
            <person name="Goeker M."/>
        </authorList>
    </citation>
    <scope>NUCLEOTIDE SEQUENCE [LARGE SCALE GENOMIC DNA]</scope>
    <source>
        <strain evidence="1 2">DSM 23229</strain>
    </source>
</reference>
<keyword evidence="2" id="KW-1185">Reference proteome</keyword>